<evidence type="ECO:0008006" key="4">
    <source>
        <dbReference type="Google" id="ProtNLM"/>
    </source>
</evidence>
<evidence type="ECO:0000313" key="3">
    <source>
        <dbReference type="Proteomes" id="UP000030121"/>
    </source>
</evidence>
<dbReference type="PROSITE" id="PS51257">
    <property type="entry name" value="PROKAR_LIPOPROTEIN"/>
    <property type="match status" value="1"/>
</dbReference>
<accession>A0A0A2MGD8</accession>
<dbReference type="AlphaFoldDB" id="A0A0A2MGD8"/>
<gene>
    <name evidence="2" type="ORF">Q764_00545</name>
</gene>
<name>A0A0A2MGD8_9FLAO</name>
<reference evidence="2 3" key="1">
    <citation type="submission" date="2013-09" db="EMBL/GenBank/DDBJ databases">
        <authorList>
            <person name="Zeng Z."/>
            <person name="Chen C."/>
        </authorList>
    </citation>
    <scope>NUCLEOTIDE SEQUENCE [LARGE SCALE GENOMIC DNA]</scope>
    <source>
        <strain evidence="2 3">GH29-5</strain>
    </source>
</reference>
<feature type="signal peptide" evidence="1">
    <location>
        <begin position="1"/>
        <end position="21"/>
    </location>
</feature>
<organism evidence="2 3">
    <name type="scientific">Flavobacterium suncheonense GH29-5 = DSM 17707</name>
    <dbReference type="NCBI Taxonomy" id="1121899"/>
    <lineage>
        <taxon>Bacteria</taxon>
        <taxon>Pseudomonadati</taxon>
        <taxon>Bacteroidota</taxon>
        <taxon>Flavobacteriia</taxon>
        <taxon>Flavobacteriales</taxon>
        <taxon>Flavobacteriaceae</taxon>
        <taxon>Flavobacterium</taxon>
    </lineage>
</organism>
<dbReference type="EMBL" id="JRLW01000001">
    <property type="protein sequence ID" value="KGO90646.1"/>
    <property type="molecule type" value="Genomic_DNA"/>
</dbReference>
<keyword evidence="1" id="KW-0732">Signal</keyword>
<sequence length="150" mass="16268">MKKIILFLAFLSLGIFLSCSSDDGNSGESPAPQNTFTTKINGVQKNFSNVQVVPVVYPDYTDLDVTATIAGSPPTTLVMSLEKDNAEAGSVYYFAYTENDISYESTETFSVILTQNSDNKLKGTFSGTLADPDDPMNTITVTDGVFDIKY</sequence>
<dbReference type="Proteomes" id="UP000030121">
    <property type="component" value="Unassembled WGS sequence"/>
</dbReference>
<keyword evidence="3" id="KW-1185">Reference proteome</keyword>
<evidence type="ECO:0000256" key="1">
    <source>
        <dbReference type="SAM" id="SignalP"/>
    </source>
</evidence>
<proteinExistence type="predicted"/>
<dbReference type="RefSeq" id="WP_026979742.1">
    <property type="nucleotide sequence ID" value="NZ_AUCZ01000004.1"/>
</dbReference>
<comment type="caution">
    <text evidence="2">The sequence shown here is derived from an EMBL/GenBank/DDBJ whole genome shotgun (WGS) entry which is preliminary data.</text>
</comment>
<evidence type="ECO:0000313" key="2">
    <source>
        <dbReference type="EMBL" id="KGO90646.1"/>
    </source>
</evidence>
<feature type="chain" id="PRO_5002003163" description="Lipoprotein" evidence="1">
    <location>
        <begin position="22"/>
        <end position="150"/>
    </location>
</feature>
<dbReference type="OrthoDB" id="1381312at2"/>
<dbReference type="STRING" id="1121899.GCA_000430025_00983"/>
<dbReference type="eggNOG" id="ENOG5034C8M">
    <property type="taxonomic scope" value="Bacteria"/>
</dbReference>
<protein>
    <recommendedName>
        <fullName evidence="4">Lipoprotein</fullName>
    </recommendedName>
</protein>